<keyword evidence="6" id="KW-0808">Transferase</keyword>
<accession>A0ABQ2YP04</accession>
<dbReference type="InterPro" id="IPR003661">
    <property type="entry name" value="HisK_dim/P_dom"/>
</dbReference>
<keyword evidence="4" id="KW-1133">Transmembrane helix</keyword>
<dbReference type="RefSeq" id="WP_229803348.1">
    <property type="nucleotide sequence ID" value="NZ_BMXS01000005.1"/>
</dbReference>
<evidence type="ECO:0000256" key="3">
    <source>
        <dbReference type="ARBA" id="ARBA00022553"/>
    </source>
</evidence>
<dbReference type="EMBL" id="BMXS01000005">
    <property type="protein sequence ID" value="GGX88110.1"/>
    <property type="molecule type" value="Genomic_DNA"/>
</dbReference>
<dbReference type="InterPro" id="IPR036890">
    <property type="entry name" value="HATPase_C_sf"/>
</dbReference>
<dbReference type="InterPro" id="IPR036097">
    <property type="entry name" value="HisK_dim/P_sf"/>
</dbReference>
<keyword evidence="7" id="KW-1185">Reference proteome</keyword>
<keyword evidence="4" id="KW-0812">Transmembrane</keyword>
<dbReference type="CDD" id="cd13704">
    <property type="entry name" value="PBP2_HisK"/>
    <property type="match status" value="1"/>
</dbReference>
<gene>
    <name evidence="6" type="ORF">GCM10007160_14380</name>
</gene>
<feature type="domain" description="Histidine kinase" evidence="5">
    <location>
        <begin position="340"/>
        <end position="578"/>
    </location>
</feature>
<dbReference type="EC" id="2.7.13.3" evidence="2"/>
<dbReference type="PANTHER" id="PTHR43065">
    <property type="entry name" value="SENSOR HISTIDINE KINASE"/>
    <property type="match status" value="1"/>
</dbReference>
<dbReference type="Pfam" id="PF00497">
    <property type="entry name" value="SBP_bac_3"/>
    <property type="match status" value="1"/>
</dbReference>
<comment type="caution">
    <text evidence="6">The sequence shown here is derived from an EMBL/GenBank/DDBJ whole genome shotgun (WGS) entry which is preliminary data.</text>
</comment>
<dbReference type="InterPro" id="IPR005467">
    <property type="entry name" value="His_kinase_dom"/>
</dbReference>
<evidence type="ECO:0000256" key="4">
    <source>
        <dbReference type="SAM" id="Phobius"/>
    </source>
</evidence>
<dbReference type="SMART" id="SM00388">
    <property type="entry name" value="HisKA"/>
    <property type="match status" value="1"/>
</dbReference>
<dbReference type="Gene3D" id="3.40.190.10">
    <property type="entry name" value="Periplasmic binding protein-like II"/>
    <property type="match status" value="2"/>
</dbReference>
<feature type="transmembrane region" description="Helical" evidence="4">
    <location>
        <begin position="282"/>
        <end position="304"/>
    </location>
</feature>
<sequence length="583" mass="64208">MARASVSAIDVMAFPLLPLLRHAMGCLLGLVLSLVDVTDVAARSHAAGERNVIIVGGDHNYPPYEFINEEGQPDGYNTDLTRAIAEVMGVDVEIRLGNWAEIRQLLEAGEIDVLQGMAYTPDRTSRYDFSPPHAIVHQSVFARKGQAEVTDLQELRGKEVIVQESGVMHDLMLQNDVGARLIPADTHADALRMLASGKHDYALVANLPGLYLGRELELLNIQPVGKTFAARRYGYSVVKGQEELLAQFSEGLAILKNTGRQQAIYDQWLGPLEKPGVPWKKIGQGAAVVSAVLLLVLGGIVIWNRMLTREVARRAQELQVQQQKLIQADKMTSLGVLVSGVAHEINNPCSLVLMNLSMLKEVLRDSEEAYEAFFQQHGDFVLGRLPYSRMSKEIPRMLEDISTGAQRIRRIVDDLRDFARQGPVDLSESVDLNEVVAAAIRLVDSTIRKSTDHFQVRYDESAPRFRGSAQKIEQVVINLIVNACQALDSRDNAISVATQYDAAKNRLCLEVRDEGQGIEPENLSRLSDPFFTTKREQGGMGLGLSVSLSIVQEHGGTLDYDSEPGNGTRAVFSLPINPGTLLE</sequence>
<evidence type="ECO:0000256" key="2">
    <source>
        <dbReference type="ARBA" id="ARBA00012438"/>
    </source>
</evidence>
<evidence type="ECO:0000259" key="5">
    <source>
        <dbReference type="PROSITE" id="PS50109"/>
    </source>
</evidence>
<name>A0ABQ2YP04_9GAMM</name>
<reference evidence="7" key="1">
    <citation type="journal article" date="2019" name="Int. J. Syst. Evol. Microbiol.">
        <title>The Global Catalogue of Microorganisms (GCM) 10K type strain sequencing project: providing services to taxonomists for standard genome sequencing and annotation.</title>
        <authorList>
            <consortium name="The Broad Institute Genomics Platform"/>
            <consortium name="The Broad Institute Genome Sequencing Center for Infectious Disease"/>
            <person name="Wu L."/>
            <person name="Ma J."/>
        </authorList>
    </citation>
    <scope>NUCLEOTIDE SEQUENCE [LARGE SCALE GENOMIC DNA]</scope>
    <source>
        <strain evidence="7">KCTC 22228</strain>
    </source>
</reference>
<dbReference type="PRINTS" id="PR00344">
    <property type="entry name" value="BCTRLSENSOR"/>
</dbReference>
<evidence type="ECO:0000313" key="7">
    <source>
        <dbReference type="Proteomes" id="UP000653056"/>
    </source>
</evidence>
<dbReference type="Gene3D" id="1.10.287.130">
    <property type="match status" value="1"/>
</dbReference>
<dbReference type="CDD" id="cd00082">
    <property type="entry name" value="HisKA"/>
    <property type="match status" value="1"/>
</dbReference>
<protein>
    <recommendedName>
        <fullName evidence="2">histidine kinase</fullName>
        <ecNumber evidence="2">2.7.13.3</ecNumber>
    </recommendedName>
</protein>
<dbReference type="GO" id="GO:0016301">
    <property type="term" value="F:kinase activity"/>
    <property type="evidence" value="ECO:0007669"/>
    <property type="project" value="UniProtKB-KW"/>
</dbReference>
<keyword evidence="3" id="KW-0597">Phosphoprotein</keyword>
<dbReference type="InterPro" id="IPR004358">
    <property type="entry name" value="Sig_transdc_His_kin-like_C"/>
</dbReference>
<evidence type="ECO:0000256" key="1">
    <source>
        <dbReference type="ARBA" id="ARBA00000085"/>
    </source>
</evidence>
<comment type="catalytic activity">
    <reaction evidence="1">
        <text>ATP + protein L-histidine = ADP + protein N-phospho-L-histidine.</text>
        <dbReference type="EC" id="2.7.13.3"/>
    </reaction>
</comment>
<dbReference type="SMART" id="SM00062">
    <property type="entry name" value="PBPb"/>
    <property type="match status" value="1"/>
</dbReference>
<dbReference type="InterPro" id="IPR001638">
    <property type="entry name" value="Solute-binding_3/MltF_N"/>
</dbReference>
<dbReference type="SUPFAM" id="SSF55874">
    <property type="entry name" value="ATPase domain of HSP90 chaperone/DNA topoisomerase II/histidine kinase"/>
    <property type="match status" value="1"/>
</dbReference>
<dbReference type="Gene3D" id="3.30.565.10">
    <property type="entry name" value="Histidine kinase-like ATPase, C-terminal domain"/>
    <property type="match status" value="1"/>
</dbReference>
<organism evidence="6 7">
    <name type="scientific">Litchfieldella qijiaojingensis</name>
    <dbReference type="NCBI Taxonomy" id="980347"/>
    <lineage>
        <taxon>Bacteria</taxon>
        <taxon>Pseudomonadati</taxon>
        <taxon>Pseudomonadota</taxon>
        <taxon>Gammaproteobacteria</taxon>
        <taxon>Oceanospirillales</taxon>
        <taxon>Halomonadaceae</taxon>
        <taxon>Litchfieldella</taxon>
    </lineage>
</organism>
<dbReference type="SUPFAM" id="SSF53850">
    <property type="entry name" value="Periplasmic binding protein-like II"/>
    <property type="match status" value="1"/>
</dbReference>
<keyword evidence="6" id="KW-0418">Kinase</keyword>
<dbReference type="Proteomes" id="UP000653056">
    <property type="component" value="Unassembled WGS sequence"/>
</dbReference>
<dbReference type="PROSITE" id="PS50109">
    <property type="entry name" value="HIS_KIN"/>
    <property type="match status" value="1"/>
</dbReference>
<dbReference type="PANTHER" id="PTHR43065:SF42">
    <property type="entry name" value="TWO-COMPONENT SENSOR PPRA"/>
    <property type="match status" value="1"/>
</dbReference>
<dbReference type="SMART" id="SM00387">
    <property type="entry name" value="HATPase_c"/>
    <property type="match status" value="1"/>
</dbReference>
<dbReference type="SUPFAM" id="SSF47384">
    <property type="entry name" value="Homodimeric domain of signal transducing histidine kinase"/>
    <property type="match status" value="1"/>
</dbReference>
<keyword evidence="4" id="KW-0472">Membrane</keyword>
<evidence type="ECO:0000313" key="6">
    <source>
        <dbReference type="EMBL" id="GGX88110.1"/>
    </source>
</evidence>
<dbReference type="Pfam" id="PF02518">
    <property type="entry name" value="HATPase_c"/>
    <property type="match status" value="1"/>
</dbReference>
<proteinExistence type="predicted"/>
<dbReference type="InterPro" id="IPR003594">
    <property type="entry name" value="HATPase_dom"/>
</dbReference>